<dbReference type="InParanoid" id="A0A077ZVZ6"/>
<dbReference type="PROSITE" id="PS50157">
    <property type="entry name" value="ZINC_FINGER_C2H2_2"/>
    <property type="match status" value="1"/>
</dbReference>
<feature type="compositionally biased region" description="Basic and acidic residues" evidence="5">
    <location>
        <begin position="113"/>
        <end position="122"/>
    </location>
</feature>
<feature type="compositionally biased region" description="Basic and acidic residues" evidence="5">
    <location>
        <begin position="45"/>
        <end position="62"/>
    </location>
</feature>
<dbReference type="InterPro" id="IPR007042">
    <property type="entry name" value="SERRATE/Ars2_C"/>
</dbReference>
<dbReference type="Pfam" id="PF00076">
    <property type="entry name" value="RRM_1"/>
    <property type="match status" value="1"/>
</dbReference>
<feature type="compositionally biased region" description="Low complexity" evidence="5">
    <location>
        <begin position="578"/>
        <end position="589"/>
    </location>
</feature>
<dbReference type="InterPro" id="IPR012677">
    <property type="entry name" value="Nucleotide-bd_a/b_plait_sf"/>
</dbReference>
<evidence type="ECO:0000259" key="6">
    <source>
        <dbReference type="PROSITE" id="PS50157"/>
    </source>
</evidence>
<dbReference type="GO" id="GO:0031053">
    <property type="term" value="P:primary miRNA processing"/>
    <property type="evidence" value="ECO:0007669"/>
    <property type="project" value="TreeGrafter"/>
</dbReference>
<dbReference type="InterPro" id="IPR013087">
    <property type="entry name" value="Znf_C2H2_type"/>
</dbReference>
<dbReference type="EMBL" id="CCKQ01002339">
    <property type="protein sequence ID" value="CDW73430.1"/>
    <property type="molecule type" value="Genomic_DNA"/>
</dbReference>
<keyword evidence="3" id="KW-0539">Nucleus</keyword>
<sequence length="660" mass="76630">MHSSDDDQPNRPPHNIAEGSSPRTDKTKVSSNKSRGGRSTRRGRGKGEDSSSGEESKSIDRKSRSRSPAYNQRRGGGGGARHSKRHRGSSAQSDSQSSDLNDDDNKSSSSDNNEDRDSLENKKTHHRSRADRGGSRGKSDRKKSSKQVKMPSLEGPFVQYKSFIEMQRDSLSSEDAQKFYDQYKADYKHKQAQDFFIAHRDECWFREQYDPLQSYKWKQEIMQQSQLVSQKFIEEFVEGMSSSKAQTICLDEDANFDYQKLISTDSDEVSGSPLYGFDANLRTLYLKQIPVRISRWDLLEQLRKTPGFVSFSMSEPLKTHDFERYAWVSYDSEENCRHAKEQLDGLMIDKFKLYPVKSQIQRKPIRITPPLVEDSIQRDFELCKRLISEKFDTEKKIPSSAYSSLIEICMFLSQTQQLDLLLLYLRKVHSYCFYCGEEYDDERMLAAKCGPQHIRNTKKVPRYDYDNFQQYFGSKSFEDKYLNAANERLKQGAKELQSPDQDSLLISIKEQYAQKKTQEVTKNQIYACLMCQKRFKSPEFVQKHIFNKHAEELDEKFNKSIFEKMLKENYMNDPNKFTSSYYQTGQSSHQGGGYGRSGDRRGGDQYKSGNRYGDHGGNRYDRGGDRDDRRRKEYVDYDDPSQNAKVANPERQIVSYDDLF</sequence>
<keyword evidence="4" id="KW-0863">Zinc-finger</keyword>
<name>A0A077ZVZ6_STYLE</name>
<keyword evidence="8" id="KW-1185">Reference proteome</keyword>
<comment type="similarity">
    <text evidence="2">Belongs to the ARS2 family.</text>
</comment>
<dbReference type="CDD" id="cd00590">
    <property type="entry name" value="RRM_SF"/>
    <property type="match status" value="1"/>
</dbReference>
<dbReference type="PROSITE" id="PS00028">
    <property type="entry name" value="ZINC_FINGER_C2H2_1"/>
    <property type="match status" value="1"/>
</dbReference>
<protein>
    <recommendedName>
        <fullName evidence="6">C2H2-type domain-containing protein</fullName>
    </recommendedName>
</protein>
<feature type="region of interest" description="Disordered" evidence="5">
    <location>
        <begin position="577"/>
        <end position="650"/>
    </location>
</feature>
<evidence type="ECO:0000313" key="7">
    <source>
        <dbReference type="EMBL" id="CDW73430.1"/>
    </source>
</evidence>
<dbReference type="SMART" id="SM01173">
    <property type="entry name" value="DUF4187"/>
    <property type="match status" value="1"/>
</dbReference>
<dbReference type="GO" id="GO:0016604">
    <property type="term" value="C:nuclear body"/>
    <property type="evidence" value="ECO:0007669"/>
    <property type="project" value="TreeGrafter"/>
</dbReference>
<dbReference type="PANTHER" id="PTHR13165">
    <property type="entry name" value="ARSENITE-RESISTANCE PROTEIN 2"/>
    <property type="match status" value="1"/>
</dbReference>
<evidence type="ECO:0000256" key="5">
    <source>
        <dbReference type="SAM" id="MobiDB-lite"/>
    </source>
</evidence>
<dbReference type="Pfam" id="PF12066">
    <property type="entry name" value="SERRATE_Ars2_N"/>
    <property type="match status" value="1"/>
</dbReference>
<reference evidence="7 8" key="1">
    <citation type="submission" date="2014-06" db="EMBL/GenBank/DDBJ databases">
        <authorList>
            <person name="Swart Estienne"/>
        </authorList>
    </citation>
    <scope>NUCLEOTIDE SEQUENCE [LARGE SCALE GENOMIC DNA]</scope>
    <source>
        <strain evidence="7 8">130c</strain>
    </source>
</reference>
<dbReference type="InterPro" id="IPR025239">
    <property type="entry name" value="DUF4187"/>
</dbReference>
<dbReference type="Proteomes" id="UP000039865">
    <property type="component" value="Unassembled WGS sequence"/>
</dbReference>
<evidence type="ECO:0000256" key="2">
    <source>
        <dbReference type="ARBA" id="ARBA00005407"/>
    </source>
</evidence>
<evidence type="ECO:0000256" key="1">
    <source>
        <dbReference type="ARBA" id="ARBA00004123"/>
    </source>
</evidence>
<feature type="compositionally biased region" description="Basic residues" evidence="5">
    <location>
        <begin position="35"/>
        <end position="44"/>
    </location>
</feature>
<dbReference type="InterPro" id="IPR000504">
    <property type="entry name" value="RRM_dom"/>
</dbReference>
<dbReference type="Pfam" id="PF04959">
    <property type="entry name" value="ARS2"/>
    <property type="match status" value="1"/>
</dbReference>
<gene>
    <name evidence="7" type="primary">Contig6336.g296</name>
    <name evidence="7" type="ORF">STYLEM_2407</name>
</gene>
<dbReference type="InterPro" id="IPR039727">
    <property type="entry name" value="SE/Ars2"/>
</dbReference>
<dbReference type="InterPro" id="IPR021933">
    <property type="entry name" value="SERRATE/Ars2_N"/>
</dbReference>
<proteinExistence type="inferred from homology"/>
<dbReference type="GO" id="GO:0003723">
    <property type="term" value="F:RNA binding"/>
    <property type="evidence" value="ECO:0007669"/>
    <property type="project" value="InterPro"/>
</dbReference>
<feature type="domain" description="C2H2-type" evidence="6">
    <location>
        <begin position="526"/>
        <end position="554"/>
    </location>
</feature>
<keyword evidence="4" id="KW-0862">Zinc</keyword>
<dbReference type="Pfam" id="PF13821">
    <property type="entry name" value="DUF4187"/>
    <property type="match status" value="1"/>
</dbReference>
<feature type="compositionally biased region" description="Basic and acidic residues" evidence="5">
    <location>
        <begin position="612"/>
        <end position="635"/>
    </location>
</feature>
<accession>A0A077ZVZ6</accession>
<evidence type="ECO:0000313" key="8">
    <source>
        <dbReference type="Proteomes" id="UP000039865"/>
    </source>
</evidence>
<dbReference type="AlphaFoldDB" id="A0A077ZVZ6"/>
<dbReference type="OMA" id="CIDMGDI"/>
<dbReference type="Gene3D" id="3.30.70.330">
    <property type="match status" value="1"/>
</dbReference>
<dbReference type="PANTHER" id="PTHR13165:SF0">
    <property type="entry name" value="SERRATE RNA EFFECTOR MOLECULE HOMOLOG"/>
    <property type="match status" value="1"/>
</dbReference>
<dbReference type="SUPFAM" id="SSF54928">
    <property type="entry name" value="RNA-binding domain, RBD"/>
    <property type="match status" value="1"/>
</dbReference>
<evidence type="ECO:0000256" key="3">
    <source>
        <dbReference type="ARBA" id="ARBA00023242"/>
    </source>
</evidence>
<dbReference type="SMART" id="SM00360">
    <property type="entry name" value="RRM"/>
    <property type="match status" value="1"/>
</dbReference>
<evidence type="ECO:0000256" key="4">
    <source>
        <dbReference type="PROSITE-ProRule" id="PRU00042"/>
    </source>
</evidence>
<keyword evidence="4" id="KW-0479">Metal-binding</keyword>
<feature type="compositionally biased region" description="Low complexity" evidence="5">
    <location>
        <begin position="89"/>
        <end position="99"/>
    </location>
</feature>
<comment type="subcellular location">
    <subcellularLocation>
        <location evidence="1">Nucleus</location>
    </subcellularLocation>
</comment>
<dbReference type="InterPro" id="IPR035979">
    <property type="entry name" value="RBD_domain_sf"/>
</dbReference>
<organism evidence="7 8">
    <name type="scientific">Stylonychia lemnae</name>
    <name type="common">Ciliate</name>
    <dbReference type="NCBI Taxonomy" id="5949"/>
    <lineage>
        <taxon>Eukaryota</taxon>
        <taxon>Sar</taxon>
        <taxon>Alveolata</taxon>
        <taxon>Ciliophora</taxon>
        <taxon>Intramacronucleata</taxon>
        <taxon>Spirotrichea</taxon>
        <taxon>Stichotrichia</taxon>
        <taxon>Sporadotrichida</taxon>
        <taxon>Oxytrichidae</taxon>
        <taxon>Stylonychinae</taxon>
        <taxon>Stylonychia</taxon>
    </lineage>
</organism>
<dbReference type="OrthoDB" id="342064at2759"/>
<feature type="region of interest" description="Disordered" evidence="5">
    <location>
        <begin position="1"/>
        <end position="152"/>
    </location>
</feature>
<dbReference type="GO" id="GO:0008270">
    <property type="term" value="F:zinc ion binding"/>
    <property type="evidence" value="ECO:0007669"/>
    <property type="project" value="UniProtKB-KW"/>
</dbReference>